<dbReference type="AlphaFoldDB" id="A0A411HI75"/>
<evidence type="ECO:0000313" key="2">
    <source>
        <dbReference type="EMBL" id="QBB70218.1"/>
    </source>
</evidence>
<feature type="chain" id="PRO_5019101820" evidence="1">
    <location>
        <begin position="17"/>
        <end position="218"/>
    </location>
</feature>
<dbReference type="PROSITE" id="PS51257">
    <property type="entry name" value="PROKAR_LIPOPROTEIN"/>
    <property type="match status" value="1"/>
</dbReference>
<evidence type="ECO:0000256" key="1">
    <source>
        <dbReference type="SAM" id="SignalP"/>
    </source>
</evidence>
<keyword evidence="1" id="KW-0732">Signal</keyword>
<protein>
    <submittedName>
        <fullName evidence="2">Uncharacterized protein</fullName>
    </submittedName>
</protein>
<organism evidence="2 3">
    <name type="scientific">Pseudolysobacter antarcticus</name>
    <dbReference type="NCBI Taxonomy" id="2511995"/>
    <lineage>
        <taxon>Bacteria</taxon>
        <taxon>Pseudomonadati</taxon>
        <taxon>Pseudomonadota</taxon>
        <taxon>Gammaproteobacteria</taxon>
        <taxon>Lysobacterales</taxon>
        <taxon>Rhodanobacteraceae</taxon>
        <taxon>Pseudolysobacter</taxon>
    </lineage>
</organism>
<evidence type="ECO:0000313" key="3">
    <source>
        <dbReference type="Proteomes" id="UP000291562"/>
    </source>
</evidence>
<dbReference type="Proteomes" id="UP000291562">
    <property type="component" value="Chromosome"/>
</dbReference>
<dbReference type="EMBL" id="CP035704">
    <property type="protein sequence ID" value="QBB70218.1"/>
    <property type="molecule type" value="Genomic_DNA"/>
</dbReference>
<keyword evidence="3" id="KW-1185">Reference proteome</keyword>
<gene>
    <name evidence="2" type="ORF">ELE36_07500</name>
</gene>
<feature type="signal peptide" evidence="1">
    <location>
        <begin position="1"/>
        <end position="16"/>
    </location>
</feature>
<dbReference type="RefSeq" id="WP_129832477.1">
    <property type="nucleotide sequence ID" value="NZ_CP035704.1"/>
</dbReference>
<proteinExistence type="predicted"/>
<sequence>MTLFKLLPLLACIALAGCESTTFESMPAGVSDACPANWPGGWIAVDDQGHDDPDFAVFVGPQCAIENVSAADKTPASSALKPMFWHNAGHDYALLGVIDSYTLMAEKRDADSVPAPGYFMLRWEIENQQMALRAPAHKRIATLIVNGAIDGSVERKKDRSLHNVINANPEQLRTLLQAIDLYDDSKPSRLRWTGPARKTLDTTLIKLRKQKADAEKKH</sequence>
<reference evidence="2 3" key="1">
    <citation type="submission" date="2019-01" db="EMBL/GenBank/DDBJ databases">
        <title>Pseudolysobacter antarctica gen. nov., sp. nov., isolated from Fildes Peninsula, Antarctica.</title>
        <authorList>
            <person name="Wei Z."/>
            <person name="Peng F."/>
        </authorList>
    </citation>
    <scope>NUCLEOTIDE SEQUENCE [LARGE SCALE GENOMIC DNA]</scope>
    <source>
        <strain evidence="2 3">AQ6-296</strain>
    </source>
</reference>
<name>A0A411HI75_9GAMM</name>
<dbReference type="KEGG" id="xbc:ELE36_07500"/>
<accession>A0A411HI75</accession>